<dbReference type="RefSeq" id="WP_132684167.1">
    <property type="nucleotide sequence ID" value="NZ_SMLA01000025.1"/>
</dbReference>
<dbReference type="PROSITE" id="PS51742">
    <property type="entry name" value="PPC"/>
    <property type="match status" value="1"/>
</dbReference>
<dbReference type="SUPFAM" id="SSF117856">
    <property type="entry name" value="AF0104/ALDC/Ptd012-like"/>
    <property type="match status" value="2"/>
</dbReference>
<organism evidence="2 3">
    <name type="scientific">Saccharopolyspora karakumensis</name>
    <dbReference type="NCBI Taxonomy" id="2530386"/>
    <lineage>
        <taxon>Bacteria</taxon>
        <taxon>Bacillati</taxon>
        <taxon>Actinomycetota</taxon>
        <taxon>Actinomycetes</taxon>
        <taxon>Pseudonocardiales</taxon>
        <taxon>Pseudonocardiaceae</taxon>
        <taxon>Saccharopolyspora</taxon>
    </lineage>
</organism>
<evidence type="ECO:0000313" key="3">
    <source>
        <dbReference type="Proteomes" id="UP000294723"/>
    </source>
</evidence>
<proteinExistence type="predicted"/>
<dbReference type="EMBL" id="SMLA01000025">
    <property type="protein sequence ID" value="TDD87043.1"/>
    <property type="molecule type" value="Genomic_DNA"/>
</dbReference>
<accession>A0A4R5BNV0</accession>
<reference evidence="2 3" key="1">
    <citation type="submission" date="2019-03" db="EMBL/GenBank/DDBJ databases">
        <title>Draft genome sequences of novel Actinobacteria.</title>
        <authorList>
            <person name="Sahin N."/>
            <person name="Ay H."/>
            <person name="Saygin H."/>
        </authorList>
    </citation>
    <scope>NUCLEOTIDE SEQUENCE [LARGE SCALE GENOMIC DNA]</scope>
    <source>
        <strain evidence="2 3">5K548</strain>
    </source>
</reference>
<dbReference type="Pfam" id="PF03479">
    <property type="entry name" value="PCC"/>
    <property type="match status" value="1"/>
</dbReference>
<evidence type="ECO:0000259" key="1">
    <source>
        <dbReference type="PROSITE" id="PS51742"/>
    </source>
</evidence>
<evidence type="ECO:0000313" key="2">
    <source>
        <dbReference type="EMBL" id="TDD87043.1"/>
    </source>
</evidence>
<sequence>MTTFPSEVLPEVRYLTQPGTPVPRRVDVHPTTLHPVSVELPAGTPLLEALQQVVFDQGYTSAFGELRGGAFTTFNYYIPAVCEAGTSVATFSEPFTGNSPAAFMRGGLTIGLRDGEAFTHCHAQFVDADGIMRAGHLIPESVIVGPGVTADLYATRDVAMTVLPDTEINFPVFQPQPATPAQPSVGTSGGLRSIIARIHPNVDITEAIEDLAAQHGFDTAVIRGKIGSFVGATLAQGDQIVTAPGPATEVMYLDGTVRRDETGAHRAELTCAAAAVDGNVYSGAVIKGHNPIAMTFELALSEPAEASQ</sequence>
<feature type="domain" description="PPC" evidence="1">
    <location>
        <begin position="186"/>
        <end position="308"/>
    </location>
</feature>
<name>A0A4R5BNV0_9PSEU</name>
<keyword evidence="3" id="KW-1185">Reference proteome</keyword>
<dbReference type="Proteomes" id="UP000294723">
    <property type="component" value="Unassembled WGS sequence"/>
</dbReference>
<dbReference type="Gene3D" id="3.30.1330.80">
    <property type="entry name" value="Hypothetical protein, similar to alpha- acetolactate decarboxylase, domain 2"/>
    <property type="match status" value="2"/>
</dbReference>
<comment type="caution">
    <text evidence="2">The sequence shown here is derived from an EMBL/GenBank/DDBJ whole genome shotgun (WGS) entry which is preliminary data.</text>
</comment>
<dbReference type="InterPro" id="IPR005175">
    <property type="entry name" value="PPC_dom"/>
</dbReference>
<protein>
    <submittedName>
        <fullName evidence="2">DUF296 domain-containing protein</fullName>
    </submittedName>
</protein>
<gene>
    <name evidence="2" type="ORF">E1202_17160</name>
</gene>
<dbReference type="AlphaFoldDB" id="A0A4R5BNV0"/>